<reference evidence="1" key="2">
    <citation type="journal article" date="2015" name="Fish Shellfish Immunol.">
        <title>Early steps in the European eel (Anguilla anguilla)-Vibrio vulnificus interaction in the gills: Role of the RtxA13 toxin.</title>
        <authorList>
            <person name="Callol A."/>
            <person name="Pajuelo D."/>
            <person name="Ebbesson L."/>
            <person name="Teles M."/>
            <person name="MacKenzie S."/>
            <person name="Amaro C."/>
        </authorList>
    </citation>
    <scope>NUCLEOTIDE SEQUENCE</scope>
</reference>
<evidence type="ECO:0000313" key="1">
    <source>
        <dbReference type="EMBL" id="JAH41221.1"/>
    </source>
</evidence>
<accession>A0A0E9SIS2</accession>
<reference evidence="1" key="1">
    <citation type="submission" date="2014-11" db="EMBL/GenBank/DDBJ databases">
        <authorList>
            <person name="Amaro Gonzalez C."/>
        </authorList>
    </citation>
    <scope>NUCLEOTIDE SEQUENCE</scope>
</reference>
<organism evidence="1">
    <name type="scientific">Anguilla anguilla</name>
    <name type="common">European freshwater eel</name>
    <name type="synonym">Muraena anguilla</name>
    <dbReference type="NCBI Taxonomy" id="7936"/>
    <lineage>
        <taxon>Eukaryota</taxon>
        <taxon>Metazoa</taxon>
        <taxon>Chordata</taxon>
        <taxon>Craniata</taxon>
        <taxon>Vertebrata</taxon>
        <taxon>Euteleostomi</taxon>
        <taxon>Actinopterygii</taxon>
        <taxon>Neopterygii</taxon>
        <taxon>Teleostei</taxon>
        <taxon>Anguilliformes</taxon>
        <taxon>Anguillidae</taxon>
        <taxon>Anguilla</taxon>
    </lineage>
</organism>
<protein>
    <submittedName>
        <fullName evidence="1">Uncharacterized protein</fullName>
    </submittedName>
</protein>
<dbReference type="EMBL" id="GBXM01067356">
    <property type="protein sequence ID" value="JAH41221.1"/>
    <property type="molecule type" value="Transcribed_RNA"/>
</dbReference>
<name>A0A0E9SIS2_ANGAN</name>
<proteinExistence type="predicted"/>
<dbReference type="AlphaFoldDB" id="A0A0E9SIS2"/>
<sequence>MWERNSALDLLFSLPVGLVTVDLHLSAYKASPIIFFKIWYQLAVCMLPQWRVCL</sequence>